<dbReference type="AlphaFoldDB" id="A0A1M5XRV8"/>
<dbReference type="SUPFAM" id="SSF55961">
    <property type="entry name" value="Bet v1-like"/>
    <property type="match status" value="1"/>
</dbReference>
<organism evidence="1 2">
    <name type="scientific">Desulfofustis glycolicus DSM 9705</name>
    <dbReference type="NCBI Taxonomy" id="1121409"/>
    <lineage>
        <taxon>Bacteria</taxon>
        <taxon>Pseudomonadati</taxon>
        <taxon>Thermodesulfobacteriota</taxon>
        <taxon>Desulfobulbia</taxon>
        <taxon>Desulfobulbales</taxon>
        <taxon>Desulfocapsaceae</taxon>
        <taxon>Desulfofustis</taxon>
    </lineage>
</organism>
<dbReference type="Gene3D" id="3.30.530.20">
    <property type="match status" value="1"/>
</dbReference>
<name>A0A1M5XRV8_9BACT</name>
<accession>A0A1M5XRV8</accession>
<evidence type="ECO:0000313" key="2">
    <source>
        <dbReference type="Proteomes" id="UP000184139"/>
    </source>
</evidence>
<protein>
    <submittedName>
        <fullName evidence="1">Polyketide cyclase / dehydrase and lipid transport</fullName>
    </submittedName>
</protein>
<gene>
    <name evidence="1" type="ORF">SAMN02745124_03307</name>
</gene>
<dbReference type="RefSeq" id="WP_073377708.1">
    <property type="nucleotide sequence ID" value="NZ_FQXS01000022.1"/>
</dbReference>
<dbReference type="OrthoDB" id="1364128at2"/>
<dbReference type="CDD" id="cd07821">
    <property type="entry name" value="PYR_PYL_RCAR_like"/>
    <property type="match status" value="1"/>
</dbReference>
<dbReference type="InterPro" id="IPR023393">
    <property type="entry name" value="START-like_dom_sf"/>
</dbReference>
<dbReference type="PANTHER" id="PTHR39332">
    <property type="entry name" value="BLL4707 PROTEIN"/>
    <property type="match status" value="1"/>
</dbReference>
<reference evidence="1 2" key="1">
    <citation type="submission" date="2016-11" db="EMBL/GenBank/DDBJ databases">
        <authorList>
            <person name="Jaros S."/>
            <person name="Januszkiewicz K."/>
            <person name="Wedrychowicz H."/>
        </authorList>
    </citation>
    <scope>NUCLEOTIDE SEQUENCE [LARGE SCALE GENOMIC DNA]</scope>
    <source>
        <strain evidence="1 2">DSM 9705</strain>
    </source>
</reference>
<dbReference type="Pfam" id="PF10604">
    <property type="entry name" value="Polyketide_cyc2"/>
    <property type="match status" value="1"/>
</dbReference>
<dbReference type="STRING" id="1121409.SAMN02745124_03307"/>
<dbReference type="PANTHER" id="PTHR39332:SF7">
    <property type="entry name" value="SRPBCC FAMILY PROTEIN"/>
    <property type="match status" value="1"/>
</dbReference>
<evidence type="ECO:0000313" key="1">
    <source>
        <dbReference type="EMBL" id="SHI02520.1"/>
    </source>
</evidence>
<dbReference type="InterPro" id="IPR019587">
    <property type="entry name" value="Polyketide_cyclase/dehydratase"/>
</dbReference>
<dbReference type="EMBL" id="FQXS01000022">
    <property type="protein sequence ID" value="SHI02520.1"/>
    <property type="molecule type" value="Genomic_DNA"/>
</dbReference>
<sequence length="117" mass="12686">MIFNGLGAFVAAVANSSVDGSGVGTTRILTLQDDAQLFEKLERLDDSDKSLEYSIVSGPLPVESYRSIITVTKIRPEQCEVSWSSTFEPKGVSAEQAEEVFSGIYTTGFDGLKKLFP</sequence>
<proteinExistence type="predicted"/>
<dbReference type="Proteomes" id="UP000184139">
    <property type="component" value="Unassembled WGS sequence"/>
</dbReference>
<keyword evidence="2" id="KW-1185">Reference proteome</keyword>